<feature type="domain" description="SusD-like N-terminal" evidence="7">
    <location>
        <begin position="106"/>
        <end position="196"/>
    </location>
</feature>
<gene>
    <name evidence="8" type="ORF">J7I43_15150</name>
</gene>
<keyword evidence="4" id="KW-0472">Membrane</keyword>
<sequence>MKKTYIFLLLAALSGCKYLDVVPDNIPTIENAFTLRSSAERFLFTCYSYMPANGHFNDNVAFNCADEIWHDDPPRDIQAQFFNIAKGQQNVSNPLGNFWGGTNRGKALFIGLRDCNTFIANIDKVQEMTEYERDRWKAEVKFLKAYYHFFLFRMYGPIPLMKENLPISASPEDVQVSRMPVDSCVNYIVQLLDEAYASPNLPEMISGSEGSELGRITKPIVLALKARVLVTAASPLFNGNTDYASLKDKTSKGEPLFNQTFSPEKWRRAMDACREAIEFCEAQGYALYHFPGMLGYTLNDTVQTELDLRASLTSIINNTEVIWANTNSTTADMQRWSMPLIAEGASTSGPKGILAPTIKMVEQFYSKNGVPIEEDRTWDYNKRYTLRKATSEERFYVKDGEETVQLHFDREPRFYASVSFDRGTWFGNWLGNYDVTKPLFYPKLRAGEMSSRRGISNYSVTGYNIKKLVNIETSVASDGNFTSNLVNYPWPEFRMADLYLLYAEAINETNGPTAEAISWIDKVRARAGLQGVADSWTNFSTEPTKFQSKEGLREIIQHERTVELAFEGHRFWDLRRWKTAHIVLNAPIKGWDITQKDAPSYYKARLLFNQRFTLRDYLWPIELNEMTINRNLVQNPGW</sequence>
<protein>
    <submittedName>
        <fullName evidence="8">RagB/SusD family nutrient uptake outer membrane protein</fullName>
    </submittedName>
</protein>
<dbReference type="PROSITE" id="PS51257">
    <property type="entry name" value="PROKAR_LIPOPROTEIN"/>
    <property type="match status" value="1"/>
</dbReference>
<proteinExistence type="inferred from homology"/>
<keyword evidence="5" id="KW-0998">Cell outer membrane</keyword>
<dbReference type="Pfam" id="PF14322">
    <property type="entry name" value="SusD-like_3"/>
    <property type="match status" value="1"/>
</dbReference>
<evidence type="ECO:0000313" key="9">
    <source>
        <dbReference type="Proteomes" id="UP000679126"/>
    </source>
</evidence>
<accession>A0ABS3YHK8</accession>
<evidence type="ECO:0000256" key="1">
    <source>
        <dbReference type="ARBA" id="ARBA00004442"/>
    </source>
</evidence>
<evidence type="ECO:0000259" key="7">
    <source>
        <dbReference type="Pfam" id="PF14322"/>
    </source>
</evidence>
<dbReference type="Pfam" id="PF07980">
    <property type="entry name" value="SusD_RagB"/>
    <property type="match status" value="1"/>
</dbReference>
<dbReference type="InterPro" id="IPR012944">
    <property type="entry name" value="SusD_RagB_dom"/>
</dbReference>
<dbReference type="SUPFAM" id="SSF48452">
    <property type="entry name" value="TPR-like"/>
    <property type="match status" value="1"/>
</dbReference>
<evidence type="ECO:0000256" key="5">
    <source>
        <dbReference type="ARBA" id="ARBA00023237"/>
    </source>
</evidence>
<evidence type="ECO:0000256" key="3">
    <source>
        <dbReference type="ARBA" id="ARBA00022729"/>
    </source>
</evidence>
<keyword evidence="3" id="KW-0732">Signal</keyword>
<evidence type="ECO:0000256" key="2">
    <source>
        <dbReference type="ARBA" id="ARBA00006275"/>
    </source>
</evidence>
<dbReference type="EMBL" id="JAGHKP010000003">
    <property type="protein sequence ID" value="MBO9153564.1"/>
    <property type="molecule type" value="Genomic_DNA"/>
</dbReference>
<dbReference type="InterPro" id="IPR011990">
    <property type="entry name" value="TPR-like_helical_dom_sf"/>
</dbReference>
<comment type="similarity">
    <text evidence="2">Belongs to the SusD family.</text>
</comment>
<dbReference type="RefSeq" id="WP_209146566.1">
    <property type="nucleotide sequence ID" value="NZ_JAGHKP010000003.1"/>
</dbReference>
<evidence type="ECO:0000313" key="8">
    <source>
        <dbReference type="EMBL" id="MBO9153564.1"/>
    </source>
</evidence>
<organism evidence="8 9">
    <name type="scientific">Chitinophaga chungangae</name>
    <dbReference type="NCBI Taxonomy" id="2821488"/>
    <lineage>
        <taxon>Bacteria</taxon>
        <taxon>Pseudomonadati</taxon>
        <taxon>Bacteroidota</taxon>
        <taxon>Chitinophagia</taxon>
        <taxon>Chitinophagales</taxon>
        <taxon>Chitinophagaceae</taxon>
        <taxon>Chitinophaga</taxon>
    </lineage>
</organism>
<keyword evidence="9" id="KW-1185">Reference proteome</keyword>
<comment type="caution">
    <text evidence="8">The sequence shown here is derived from an EMBL/GenBank/DDBJ whole genome shotgun (WGS) entry which is preliminary data.</text>
</comment>
<evidence type="ECO:0000256" key="4">
    <source>
        <dbReference type="ARBA" id="ARBA00023136"/>
    </source>
</evidence>
<dbReference type="Gene3D" id="1.25.40.390">
    <property type="match status" value="1"/>
</dbReference>
<name>A0ABS3YHK8_9BACT</name>
<comment type="subcellular location">
    <subcellularLocation>
        <location evidence="1">Cell outer membrane</location>
    </subcellularLocation>
</comment>
<feature type="domain" description="RagB/SusD" evidence="6">
    <location>
        <begin position="319"/>
        <end position="638"/>
    </location>
</feature>
<evidence type="ECO:0000259" key="6">
    <source>
        <dbReference type="Pfam" id="PF07980"/>
    </source>
</evidence>
<dbReference type="Proteomes" id="UP000679126">
    <property type="component" value="Unassembled WGS sequence"/>
</dbReference>
<dbReference type="InterPro" id="IPR033985">
    <property type="entry name" value="SusD-like_N"/>
</dbReference>
<reference evidence="9" key="1">
    <citation type="submission" date="2021-03" db="EMBL/GenBank/DDBJ databases">
        <title>Assistant Professor.</title>
        <authorList>
            <person name="Huq M.A."/>
        </authorList>
    </citation>
    <scope>NUCLEOTIDE SEQUENCE [LARGE SCALE GENOMIC DNA]</scope>
    <source>
        <strain evidence="9">MAH-28</strain>
    </source>
</reference>